<dbReference type="GO" id="GO:0003729">
    <property type="term" value="F:mRNA binding"/>
    <property type="evidence" value="ECO:0007669"/>
    <property type="project" value="TreeGrafter"/>
</dbReference>
<dbReference type="SMART" id="SM00316">
    <property type="entry name" value="S1"/>
    <property type="match status" value="1"/>
</dbReference>
<dbReference type="PANTHER" id="PTHR10724">
    <property type="entry name" value="30S RIBOSOMAL PROTEIN S1"/>
    <property type="match status" value="1"/>
</dbReference>
<dbReference type="PROSITE" id="PS50126">
    <property type="entry name" value="S1"/>
    <property type="match status" value="1"/>
</dbReference>
<reference evidence="2 3" key="1">
    <citation type="journal article" date="2018" name="Int. J. Syst. Evol. Microbiol.">
        <title>Lactobacillus bambusae sp. nov., isolated from a traditional fermented Ma-bamboo shoots of Taiwan.</title>
        <authorList>
            <person name="Wang L.-T."/>
        </authorList>
    </citation>
    <scope>NUCLEOTIDE SEQUENCE [LARGE SCALE GENOMIC DNA]</scope>
    <source>
        <strain evidence="2 3">BS-W1</strain>
    </source>
</reference>
<gene>
    <name evidence="2" type="ORF">DCM90_09280</name>
</gene>
<dbReference type="NCBIfam" id="NF040579">
    <property type="entry name" value="S1_dom_CvfD"/>
    <property type="match status" value="1"/>
</dbReference>
<protein>
    <submittedName>
        <fullName evidence="2">General stress protein</fullName>
    </submittedName>
</protein>
<dbReference type="FunFam" id="2.40.50.140:FF:000051">
    <property type="entry name" value="RNA-binding transcriptional accessory protein"/>
    <property type="match status" value="1"/>
</dbReference>
<dbReference type="InterPro" id="IPR012340">
    <property type="entry name" value="NA-bd_OB-fold"/>
</dbReference>
<accession>A0A2V1MXR3</accession>
<proteinExistence type="predicted"/>
<feature type="domain" description="S1 motif" evidence="1">
    <location>
        <begin position="7"/>
        <end position="76"/>
    </location>
</feature>
<organism evidence="2 3">
    <name type="scientific">Levilactobacillus bambusae</name>
    <dbReference type="NCBI Taxonomy" id="2024736"/>
    <lineage>
        <taxon>Bacteria</taxon>
        <taxon>Bacillati</taxon>
        <taxon>Bacillota</taxon>
        <taxon>Bacilli</taxon>
        <taxon>Lactobacillales</taxon>
        <taxon>Lactobacillaceae</taxon>
        <taxon>Levilactobacillus</taxon>
    </lineage>
</organism>
<sequence>MTSYQIGMRVHGRITGIQPYGAFVDLGDHQQGLIHISECHQGFVRDIHDYLSVNQEIDVIILDIDEYSGKISLSLRCLEEQGEPGKPVNLTHKHYWTNRNVNIGFTPIANQLDGWRKKAYQTFVTQN</sequence>
<evidence type="ECO:0000259" key="1">
    <source>
        <dbReference type="PROSITE" id="PS50126"/>
    </source>
</evidence>
<dbReference type="Gene3D" id="2.40.50.140">
    <property type="entry name" value="Nucleic acid-binding proteins"/>
    <property type="match status" value="1"/>
</dbReference>
<evidence type="ECO:0000313" key="3">
    <source>
        <dbReference type="Proteomes" id="UP000245080"/>
    </source>
</evidence>
<dbReference type="OrthoDB" id="9810507at2"/>
<dbReference type="InterPro" id="IPR050437">
    <property type="entry name" value="Ribos_protein_bS1-like"/>
</dbReference>
<comment type="caution">
    <text evidence="2">The sequence shown here is derived from an EMBL/GenBank/DDBJ whole genome shotgun (WGS) entry which is preliminary data.</text>
</comment>
<dbReference type="GO" id="GO:0005737">
    <property type="term" value="C:cytoplasm"/>
    <property type="evidence" value="ECO:0007669"/>
    <property type="project" value="UniProtKB-ARBA"/>
</dbReference>
<name>A0A2V1MXR3_9LACO</name>
<dbReference type="GO" id="GO:0003735">
    <property type="term" value="F:structural constituent of ribosome"/>
    <property type="evidence" value="ECO:0007669"/>
    <property type="project" value="TreeGrafter"/>
</dbReference>
<evidence type="ECO:0000313" key="2">
    <source>
        <dbReference type="EMBL" id="PWF99621.1"/>
    </source>
</evidence>
<keyword evidence="3" id="KW-1185">Reference proteome</keyword>
<dbReference type="SUPFAM" id="SSF50249">
    <property type="entry name" value="Nucleic acid-binding proteins"/>
    <property type="match status" value="1"/>
</dbReference>
<dbReference type="EMBL" id="QCXQ01000006">
    <property type="protein sequence ID" value="PWF99621.1"/>
    <property type="molecule type" value="Genomic_DNA"/>
</dbReference>
<dbReference type="PANTHER" id="PTHR10724:SF10">
    <property type="entry name" value="S1 RNA-BINDING DOMAIN-CONTAINING PROTEIN 1"/>
    <property type="match status" value="1"/>
</dbReference>
<dbReference type="Proteomes" id="UP000245080">
    <property type="component" value="Unassembled WGS sequence"/>
</dbReference>
<dbReference type="Pfam" id="PF00575">
    <property type="entry name" value="S1"/>
    <property type="match status" value="1"/>
</dbReference>
<dbReference type="GO" id="GO:0006412">
    <property type="term" value="P:translation"/>
    <property type="evidence" value="ECO:0007669"/>
    <property type="project" value="TreeGrafter"/>
</dbReference>
<dbReference type="AlphaFoldDB" id="A0A2V1MXR3"/>
<dbReference type="RefSeq" id="WP_109251079.1">
    <property type="nucleotide sequence ID" value="NZ_QCXQ01000006.1"/>
</dbReference>
<dbReference type="InterPro" id="IPR003029">
    <property type="entry name" value="S1_domain"/>
</dbReference>